<feature type="non-terminal residue" evidence="2">
    <location>
        <position position="1"/>
    </location>
</feature>
<evidence type="ECO:0000313" key="3">
    <source>
        <dbReference type="Proteomes" id="UP000265520"/>
    </source>
</evidence>
<name>A0A392VKF7_9FABA</name>
<reference evidence="2 3" key="1">
    <citation type="journal article" date="2018" name="Front. Plant Sci.">
        <title>Red Clover (Trifolium pratense) and Zigzag Clover (T. medium) - A Picture of Genomic Similarities and Differences.</title>
        <authorList>
            <person name="Dluhosova J."/>
            <person name="Istvanek J."/>
            <person name="Nedelnik J."/>
            <person name="Repkova J."/>
        </authorList>
    </citation>
    <scope>NUCLEOTIDE SEQUENCE [LARGE SCALE GENOMIC DNA]</scope>
    <source>
        <strain evidence="3">cv. 10/8</strain>
        <tissue evidence="2">Leaf</tissue>
    </source>
</reference>
<organism evidence="2 3">
    <name type="scientific">Trifolium medium</name>
    <dbReference type="NCBI Taxonomy" id="97028"/>
    <lineage>
        <taxon>Eukaryota</taxon>
        <taxon>Viridiplantae</taxon>
        <taxon>Streptophyta</taxon>
        <taxon>Embryophyta</taxon>
        <taxon>Tracheophyta</taxon>
        <taxon>Spermatophyta</taxon>
        <taxon>Magnoliopsida</taxon>
        <taxon>eudicotyledons</taxon>
        <taxon>Gunneridae</taxon>
        <taxon>Pentapetalae</taxon>
        <taxon>rosids</taxon>
        <taxon>fabids</taxon>
        <taxon>Fabales</taxon>
        <taxon>Fabaceae</taxon>
        <taxon>Papilionoideae</taxon>
        <taxon>50 kb inversion clade</taxon>
        <taxon>NPAAA clade</taxon>
        <taxon>Hologalegina</taxon>
        <taxon>IRL clade</taxon>
        <taxon>Trifolieae</taxon>
        <taxon>Trifolium</taxon>
    </lineage>
</organism>
<evidence type="ECO:0000313" key="2">
    <source>
        <dbReference type="EMBL" id="MCI87943.1"/>
    </source>
</evidence>
<dbReference type="EMBL" id="LXQA011179801">
    <property type="protein sequence ID" value="MCI87943.1"/>
    <property type="molecule type" value="Genomic_DNA"/>
</dbReference>
<dbReference type="Proteomes" id="UP000265520">
    <property type="component" value="Unassembled WGS sequence"/>
</dbReference>
<accession>A0A392VKF7</accession>
<feature type="region of interest" description="Disordered" evidence="1">
    <location>
        <begin position="1"/>
        <end position="27"/>
    </location>
</feature>
<comment type="caution">
    <text evidence="2">The sequence shown here is derived from an EMBL/GenBank/DDBJ whole genome shotgun (WGS) entry which is preliminary data.</text>
</comment>
<dbReference type="AlphaFoldDB" id="A0A392VKF7"/>
<protein>
    <submittedName>
        <fullName evidence="2">Uncharacterized protein</fullName>
    </submittedName>
</protein>
<keyword evidence="3" id="KW-1185">Reference proteome</keyword>
<sequence length="43" mass="4647">DEDGGKNSPAGTSGRGTRKLPPHILRPVDIPNIEDNELMNTSF</sequence>
<proteinExistence type="predicted"/>
<evidence type="ECO:0000256" key="1">
    <source>
        <dbReference type="SAM" id="MobiDB-lite"/>
    </source>
</evidence>